<dbReference type="InterPro" id="IPR036691">
    <property type="entry name" value="Endo/exonu/phosph_ase_sf"/>
</dbReference>
<dbReference type="SUPFAM" id="SSF56219">
    <property type="entry name" value="DNase I-like"/>
    <property type="match status" value="1"/>
</dbReference>
<evidence type="ECO:0008006" key="2">
    <source>
        <dbReference type="Google" id="ProtNLM"/>
    </source>
</evidence>
<gene>
    <name evidence="1" type="ORF">OCBIM_22016792mg</name>
</gene>
<name>A0A0L8FK10_OCTBM</name>
<evidence type="ECO:0000313" key="1">
    <source>
        <dbReference type="EMBL" id="KOF64783.1"/>
    </source>
</evidence>
<accession>A0A0L8FK10</accession>
<dbReference type="Gene3D" id="3.60.10.10">
    <property type="entry name" value="Endonuclease/exonuclease/phosphatase"/>
    <property type="match status" value="1"/>
</dbReference>
<protein>
    <recommendedName>
        <fullName evidence="2">Endonuclease/exonuclease/phosphatase domain-containing protein</fullName>
    </recommendedName>
</protein>
<organism evidence="1">
    <name type="scientific">Octopus bimaculoides</name>
    <name type="common">California two-spotted octopus</name>
    <dbReference type="NCBI Taxonomy" id="37653"/>
    <lineage>
        <taxon>Eukaryota</taxon>
        <taxon>Metazoa</taxon>
        <taxon>Spiralia</taxon>
        <taxon>Lophotrochozoa</taxon>
        <taxon>Mollusca</taxon>
        <taxon>Cephalopoda</taxon>
        <taxon>Coleoidea</taxon>
        <taxon>Octopodiformes</taxon>
        <taxon>Octopoda</taxon>
        <taxon>Incirrata</taxon>
        <taxon>Octopodidae</taxon>
        <taxon>Octopus</taxon>
    </lineage>
</organism>
<dbReference type="EMBL" id="KQ430030">
    <property type="protein sequence ID" value="KOF64783.1"/>
    <property type="molecule type" value="Genomic_DNA"/>
</dbReference>
<proteinExistence type="predicted"/>
<sequence length="92" mass="10529">FTKDNTVFGTWNICTLYASGRLKELTYKLNRYTWDIVGLNEVRCAGFDETTTDEGCKLWYSRDDTKYEHGVDFIINKAQVSSVINCKPVSSS</sequence>
<reference evidence="1" key="1">
    <citation type="submission" date="2015-07" db="EMBL/GenBank/DDBJ databases">
        <title>MeaNS - Measles Nucleotide Surveillance Program.</title>
        <authorList>
            <person name="Tran T."/>
            <person name="Druce J."/>
        </authorList>
    </citation>
    <scope>NUCLEOTIDE SEQUENCE</scope>
    <source>
        <strain evidence="1">UCB-OBI-ISO-001</strain>
        <tissue evidence="1">Gonad</tissue>
    </source>
</reference>
<feature type="non-terminal residue" evidence="1">
    <location>
        <position position="1"/>
    </location>
</feature>
<dbReference type="AlphaFoldDB" id="A0A0L8FK10"/>